<organism evidence="1 2">
    <name type="scientific">Candidatus Bacteroides intestinavium</name>
    <dbReference type="NCBI Taxonomy" id="2838469"/>
    <lineage>
        <taxon>Bacteria</taxon>
        <taxon>Pseudomonadati</taxon>
        <taxon>Bacteroidota</taxon>
        <taxon>Bacteroidia</taxon>
        <taxon>Bacteroidales</taxon>
        <taxon>Bacteroidaceae</taxon>
        <taxon>Bacteroides</taxon>
    </lineage>
</organism>
<sequence length="239" mass="26763">MAINTVKLNVPFTQKEKYVIAANLTCLVADTPKGNQFICDAFQELNIDHYEMRRIIPEIVETEGQDGFFRIISTMSSNKKKVAQQYFGKALIDGDGKDKPDAILIFQTLVERCGLRDATVEVPIRNINVRLDSSVKSISRAAACHLSSVIANGIMLAQNNDVVIYKDRIDFGRCSNPEIQGMSGNIAPNFYMEYGNVIYRFGSNLKCGWLSKQIDYVGTMAPTSPDNPEIFNLIYPRFA</sequence>
<gene>
    <name evidence="1" type="ORF">H9785_01565</name>
</gene>
<dbReference type="AlphaFoldDB" id="A0A9D2KSA5"/>
<dbReference type="Proteomes" id="UP000823860">
    <property type="component" value="Unassembled WGS sequence"/>
</dbReference>
<name>A0A9D2KSA5_9BACE</name>
<reference evidence="1" key="1">
    <citation type="journal article" date="2021" name="PeerJ">
        <title>Extensive microbial diversity within the chicken gut microbiome revealed by metagenomics and culture.</title>
        <authorList>
            <person name="Gilroy R."/>
            <person name="Ravi A."/>
            <person name="Getino M."/>
            <person name="Pursley I."/>
            <person name="Horton D.L."/>
            <person name="Alikhan N.F."/>
            <person name="Baker D."/>
            <person name="Gharbi K."/>
            <person name="Hall N."/>
            <person name="Watson M."/>
            <person name="Adriaenssens E.M."/>
            <person name="Foster-Nyarko E."/>
            <person name="Jarju S."/>
            <person name="Secka A."/>
            <person name="Antonio M."/>
            <person name="Oren A."/>
            <person name="Chaudhuri R.R."/>
            <person name="La Ragione R."/>
            <person name="Hildebrand F."/>
            <person name="Pallen M.J."/>
        </authorList>
    </citation>
    <scope>NUCLEOTIDE SEQUENCE</scope>
    <source>
        <strain evidence="1">ChiHecec1B25-7008</strain>
    </source>
</reference>
<protein>
    <submittedName>
        <fullName evidence="1">Uncharacterized protein</fullName>
    </submittedName>
</protein>
<comment type="caution">
    <text evidence="1">The sequence shown here is derived from an EMBL/GenBank/DDBJ whole genome shotgun (WGS) entry which is preliminary data.</text>
</comment>
<evidence type="ECO:0000313" key="2">
    <source>
        <dbReference type="Proteomes" id="UP000823860"/>
    </source>
</evidence>
<evidence type="ECO:0000313" key="1">
    <source>
        <dbReference type="EMBL" id="HJA82653.1"/>
    </source>
</evidence>
<dbReference type="EMBL" id="DWZE01000019">
    <property type="protein sequence ID" value="HJA82653.1"/>
    <property type="molecule type" value="Genomic_DNA"/>
</dbReference>
<accession>A0A9D2KSA5</accession>
<proteinExistence type="predicted"/>
<reference evidence="1" key="2">
    <citation type="submission" date="2021-04" db="EMBL/GenBank/DDBJ databases">
        <authorList>
            <person name="Gilroy R."/>
        </authorList>
    </citation>
    <scope>NUCLEOTIDE SEQUENCE</scope>
    <source>
        <strain evidence="1">ChiHecec1B25-7008</strain>
    </source>
</reference>